<feature type="domain" description="Glycosyl hydrolase family 13 catalytic" evidence="17">
    <location>
        <begin position="112"/>
        <end position="472"/>
    </location>
</feature>
<comment type="subcellular location">
    <subcellularLocation>
        <location evidence="1 15">Cytoplasm</location>
    </subcellularLocation>
</comment>
<dbReference type="RefSeq" id="WP_110172175.1">
    <property type="nucleotide sequence ID" value="NZ_CP015136.1"/>
</dbReference>
<dbReference type="Gene3D" id="1.10.10.760">
    <property type="entry name" value="E-set domains of sugar-utilizing enzymes"/>
    <property type="match status" value="1"/>
</dbReference>
<dbReference type="GO" id="GO:0005992">
    <property type="term" value="P:trehalose biosynthetic process"/>
    <property type="evidence" value="ECO:0007669"/>
    <property type="project" value="UniProtKB-UniRule"/>
</dbReference>
<dbReference type="InterPro" id="IPR013783">
    <property type="entry name" value="Ig-like_fold"/>
</dbReference>
<accession>A0A143PQ95</accession>
<evidence type="ECO:0000256" key="7">
    <source>
        <dbReference type="ARBA" id="ARBA00022801"/>
    </source>
</evidence>
<proteinExistence type="inferred from homology"/>
<comment type="pathway">
    <text evidence="2 14">Glycan biosynthesis; trehalose biosynthesis.</text>
</comment>
<dbReference type="UniPathway" id="UPA00299"/>
<reference evidence="19" key="2">
    <citation type="submission" date="2016-04" db="EMBL/GenBank/DDBJ databases">
        <title>First Complete Genome Sequence of a Subdivision 6 Acidobacterium.</title>
        <authorList>
            <person name="Huang S."/>
            <person name="Vieira S."/>
            <person name="Bunk B."/>
            <person name="Riedel T."/>
            <person name="Sproeer C."/>
            <person name="Overmann J."/>
        </authorList>
    </citation>
    <scope>NUCLEOTIDE SEQUENCE [LARGE SCALE GENOMIC DNA]</scope>
    <source>
        <strain evidence="19">DSM 100886 HEG_-6_39</strain>
    </source>
</reference>
<dbReference type="SUPFAM" id="SSF81296">
    <property type="entry name" value="E set domains"/>
    <property type="match status" value="1"/>
</dbReference>
<dbReference type="InterPro" id="IPR017853">
    <property type="entry name" value="GH"/>
</dbReference>
<dbReference type="EC" id="3.2.1.141" evidence="4 13"/>
<reference evidence="18 19" key="1">
    <citation type="journal article" date="2016" name="Genome Announc.">
        <title>First Complete Genome Sequence of a Subdivision 6 Acidobacterium Strain.</title>
        <authorList>
            <person name="Huang S."/>
            <person name="Vieira S."/>
            <person name="Bunk B."/>
            <person name="Riedel T."/>
            <person name="Sproer C."/>
            <person name="Overmann J."/>
        </authorList>
    </citation>
    <scope>NUCLEOTIDE SEQUENCE [LARGE SCALE GENOMIC DNA]</scope>
    <source>
        <strain evidence="19">DSM 100886 HEG_-6_39</strain>
    </source>
</reference>
<dbReference type="CDD" id="cd02853">
    <property type="entry name" value="E_set_MTHase_like_N"/>
    <property type="match status" value="1"/>
</dbReference>
<evidence type="ECO:0000256" key="9">
    <source>
        <dbReference type="ARBA" id="ARBA00023295"/>
    </source>
</evidence>
<evidence type="ECO:0000259" key="17">
    <source>
        <dbReference type="SMART" id="SM00642"/>
    </source>
</evidence>
<evidence type="ECO:0000256" key="5">
    <source>
        <dbReference type="ARBA" id="ARBA00015938"/>
    </source>
</evidence>
<comment type="catalytic activity">
    <reaction evidence="12 14">
        <text>hydrolysis of (1-&gt;4)-alpha-D-glucosidic linkage in 4-alpha-D-[(1-&gt;4)-alpha-D-glucanosyl]n trehalose to yield trehalose and (1-&gt;4)-alpha-D-glucan.</text>
        <dbReference type="EC" id="3.2.1.141"/>
    </reaction>
</comment>
<dbReference type="Gene3D" id="2.60.40.10">
    <property type="entry name" value="Immunoglobulins"/>
    <property type="match status" value="1"/>
</dbReference>
<evidence type="ECO:0000256" key="1">
    <source>
        <dbReference type="ARBA" id="ARBA00004496"/>
    </source>
</evidence>
<dbReference type="PIRSF" id="PIRSF006337">
    <property type="entry name" value="Trehalose_TreZ"/>
    <property type="match status" value="1"/>
</dbReference>
<dbReference type="Gene3D" id="3.20.20.80">
    <property type="entry name" value="Glycosidases"/>
    <property type="match status" value="1"/>
</dbReference>
<sequence>MVESSRLQEPAGRLHRASSAPVAAARRLPIGADVVARSCVHVRVWAPAHASVSVRLDAHDWQLRAEPGGYFSAEVPGHAGSRYGFLLGNDATVYPDPASRSQPQGPHGLSEVIDPASYAWRDDDWAGLTRDPILYELHVGTFTPEGTYAAAEAHLDDLAALGITVLQVMPVAEFPGTFGWGYDGVGLFAPSHLYGRPDDLRHFVDRAHAAGLAVILDVVYNHVGPDGNYLRVFARDYFTDRYDNEWGDALNFDGPASEPVREWVLSNVAYWVREFHVDGFRLDATQQIFDASPEHLVAAIARTAREAAGGRRVLVTAENEPQHARFVQPREVGGYGLDAMYNEDFHHSTRMTLVGTHEAYFTDYRGVASEWLACARWGVLFQGQHYSWQKAPRGTPGLRLPRSTCVHFLENHDQVANTDRGRRLVDLARPADLRAMTALLLLLPAMPMLFQGQEFGSRRPFVYFADHQAPLRDHVAKGRREFLDQFERLRDPAVAAARAAPHEAASFRQCQLHRDPHDADQAAWRALHRDLLGLRCDRPRCNGAHVLDGAAPDATLLLLRYFGDNDADWLLLFNAGADRDVASLSEPLIAPPAGRTWQPRWSSEAFMYGGQGEMSWSPGRWPVSGHALVVMQAAHTEDDPA</sequence>
<dbReference type="GO" id="GO:0033942">
    <property type="term" value="F:4-alpha-D-(1-&gt;4)-alpha-D-glucanotrehalose trehalohydrolase activity"/>
    <property type="evidence" value="ECO:0007669"/>
    <property type="project" value="UniProtKB-EC"/>
</dbReference>
<dbReference type="STRING" id="1855912.LuPra_03782"/>
<feature type="active site" description="Proton donor" evidence="15">
    <location>
        <position position="318"/>
    </location>
</feature>
<dbReference type="OrthoDB" id="9800174at2"/>
<keyword evidence="9 14" id="KW-0326">Glycosidase</keyword>
<evidence type="ECO:0000256" key="3">
    <source>
        <dbReference type="ARBA" id="ARBA00008061"/>
    </source>
</evidence>
<feature type="site" description="Transition state stabilizer" evidence="16">
    <location>
        <position position="413"/>
    </location>
</feature>
<evidence type="ECO:0000256" key="4">
    <source>
        <dbReference type="ARBA" id="ARBA00012268"/>
    </source>
</evidence>
<dbReference type="EMBL" id="CP015136">
    <property type="protein sequence ID" value="AMY10546.1"/>
    <property type="molecule type" value="Genomic_DNA"/>
</dbReference>
<evidence type="ECO:0000256" key="8">
    <source>
        <dbReference type="ARBA" id="ARBA00023277"/>
    </source>
</evidence>
<evidence type="ECO:0000256" key="16">
    <source>
        <dbReference type="PIRSR" id="PIRSR006337-3"/>
    </source>
</evidence>
<dbReference type="GO" id="GO:0005737">
    <property type="term" value="C:cytoplasm"/>
    <property type="evidence" value="ECO:0007669"/>
    <property type="project" value="UniProtKB-SubCell"/>
</dbReference>
<dbReference type="CDD" id="cd11325">
    <property type="entry name" value="AmyAc_GTHase"/>
    <property type="match status" value="1"/>
</dbReference>
<keyword evidence="6" id="KW-0963">Cytoplasm</keyword>
<evidence type="ECO:0000313" key="19">
    <source>
        <dbReference type="Proteomes" id="UP000076079"/>
    </source>
</evidence>
<dbReference type="SUPFAM" id="SSF51445">
    <property type="entry name" value="(Trans)glycosidases"/>
    <property type="match status" value="1"/>
</dbReference>
<dbReference type="Pfam" id="PF00128">
    <property type="entry name" value="Alpha-amylase"/>
    <property type="match status" value="1"/>
</dbReference>
<dbReference type="InterPro" id="IPR014756">
    <property type="entry name" value="Ig_E-set"/>
</dbReference>
<evidence type="ECO:0000256" key="12">
    <source>
        <dbReference type="ARBA" id="ARBA00034013"/>
    </source>
</evidence>
<feature type="active site" description="Nucleophile" evidence="15">
    <location>
        <position position="283"/>
    </location>
</feature>
<keyword evidence="19" id="KW-1185">Reference proteome</keyword>
<dbReference type="PATRIC" id="fig|1813736.3.peg.3990"/>
<evidence type="ECO:0000256" key="2">
    <source>
        <dbReference type="ARBA" id="ARBA00005199"/>
    </source>
</evidence>
<dbReference type="SMART" id="SM00642">
    <property type="entry name" value="Aamy"/>
    <property type="match status" value="1"/>
</dbReference>
<evidence type="ECO:0000256" key="15">
    <source>
        <dbReference type="PIRSR" id="PIRSR006337-1"/>
    </source>
</evidence>
<dbReference type="InterPro" id="IPR006047">
    <property type="entry name" value="GH13_cat_dom"/>
</dbReference>
<keyword evidence="8" id="KW-0119">Carbohydrate metabolism</keyword>
<evidence type="ECO:0000256" key="13">
    <source>
        <dbReference type="NCBIfam" id="TIGR02402"/>
    </source>
</evidence>
<dbReference type="AlphaFoldDB" id="A0A143PQ95"/>
<evidence type="ECO:0000256" key="6">
    <source>
        <dbReference type="ARBA" id="ARBA00022490"/>
    </source>
</evidence>
<organism evidence="18 19">
    <name type="scientific">Luteitalea pratensis</name>
    <dbReference type="NCBI Taxonomy" id="1855912"/>
    <lineage>
        <taxon>Bacteria</taxon>
        <taxon>Pseudomonadati</taxon>
        <taxon>Acidobacteriota</taxon>
        <taxon>Vicinamibacteria</taxon>
        <taxon>Vicinamibacterales</taxon>
        <taxon>Vicinamibacteraceae</taxon>
        <taxon>Luteitalea</taxon>
    </lineage>
</organism>
<protein>
    <recommendedName>
        <fullName evidence="5 13">Malto-oligosyltrehalose trehalohydrolase</fullName>
        <shortName evidence="14">MTHase</shortName>
        <ecNumber evidence="4 13">3.2.1.141</ecNumber>
    </recommendedName>
    <alternativeName>
        <fullName evidence="11 14">4-alpha-D-((1-&gt;4)-alpha-D-glucano)trehalose trehalohydrolase</fullName>
    </alternativeName>
    <alternativeName>
        <fullName evidence="10 14">Maltooligosyl trehalose trehalohydrolase</fullName>
    </alternativeName>
</protein>
<keyword evidence="7 14" id="KW-0378">Hydrolase</keyword>
<dbReference type="InterPro" id="IPR012768">
    <property type="entry name" value="Trehalose_TreZ"/>
</dbReference>
<evidence type="ECO:0000256" key="11">
    <source>
        <dbReference type="ARBA" id="ARBA00033284"/>
    </source>
</evidence>
<dbReference type="PANTHER" id="PTHR43651">
    <property type="entry name" value="1,4-ALPHA-GLUCAN-BRANCHING ENZYME"/>
    <property type="match status" value="1"/>
</dbReference>
<dbReference type="InterPro" id="IPR044901">
    <property type="entry name" value="Trehalose_TreZ_E-set_sf"/>
</dbReference>
<dbReference type="PANTHER" id="PTHR43651:SF11">
    <property type="entry name" value="MALTO-OLIGOSYLTREHALOSE TREHALOHYDROLASE"/>
    <property type="match status" value="1"/>
</dbReference>
<name>A0A143PQ95_LUTPR</name>
<evidence type="ECO:0000256" key="14">
    <source>
        <dbReference type="PIRNR" id="PIRNR006337"/>
    </source>
</evidence>
<dbReference type="KEGG" id="abac:LuPra_03782"/>
<evidence type="ECO:0000313" key="18">
    <source>
        <dbReference type="EMBL" id="AMY10546.1"/>
    </source>
</evidence>
<comment type="similarity">
    <text evidence="3 14">Belongs to the glycosyl hydrolase 13 family.</text>
</comment>
<evidence type="ECO:0000256" key="10">
    <source>
        <dbReference type="ARBA" id="ARBA00032057"/>
    </source>
</evidence>
<dbReference type="NCBIfam" id="TIGR02402">
    <property type="entry name" value="trehalose_TreZ"/>
    <property type="match status" value="1"/>
</dbReference>
<dbReference type="Proteomes" id="UP000076079">
    <property type="component" value="Chromosome"/>
</dbReference>
<gene>
    <name evidence="18" type="primary">treZ_2</name>
    <name evidence="18" type="ORF">LuPra_03782</name>
</gene>